<evidence type="ECO:0000256" key="8">
    <source>
        <dbReference type="ARBA" id="ARBA00023002"/>
    </source>
</evidence>
<evidence type="ECO:0000256" key="6">
    <source>
        <dbReference type="ARBA" id="ARBA00022723"/>
    </source>
</evidence>
<dbReference type="Pfam" id="PF00173">
    <property type="entry name" value="Cyt-b5"/>
    <property type="match status" value="1"/>
</dbReference>
<keyword evidence="7 12" id="KW-1133">Transmembrane helix</keyword>
<keyword evidence="4" id="KW-0349">Heme</keyword>
<dbReference type="Proteomes" id="UP000663877">
    <property type="component" value="Unassembled WGS sequence"/>
</dbReference>
<keyword evidence="10" id="KW-0443">Lipid metabolism</keyword>
<keyword evidence="8" id="KW-0560">Oxidoreductase</keyword>
<evidence type="ECO:0000256" key="4">
    <source>
        <dbReference type="ARBA" id="ARBA00022617"/>
    </source>
</evidence>
<evidence type="ECO:0000256" key="3">
    <source>
        <dbReference type="ARBA" id="ARBA00009295"/>
    </source>
</evidence>
<keyword evidence="11 12" id="KW-0472">Membrane</keyword>
<dbReference type="InterPro" id="IPR012171">
    <property type="entry name" value="Fatty_acid_desaturase"/>
</dbReference>
<evidence type="ECO:0000256" key="5">
    <source>
        <dbReference type="ARBA" id="ARBA00022692"/>
    </source>
</evidence>
<dbReference type="Pfam" id="PF00487">
    <property type="entry name" value="FA_desaturase"/>
    <property type="match status" value="1"/>
</dbReference>
<dbReference type="SUPFAM" id="SSF55856">
    <property type="entry name" value="Cytochrome b5-like heme/steroid binding domain"/>
    <property type="match status" value="1"/>
</dbReference>
<dbReference type="OrthoDB" id="260091at2759"/>
<dbReference type="Proteomes" id="UP000663832">
    <property type="component" value="Unassembled WGS sequence"/>
</dbReference>
<dbReference type="EMBL" id="CAJNOM010000144">
    <property type="protein sequence ID" value="CAF1134152.1"/>
    <property type="molecule type" value="Genomic_DNA"/>
</dbReference>
<dbReference type="Gene3D" id="3.10.120.10">
    <property type="entry name" value="Cytochrome b5-like heme/steroid binding domain"/>
    <property type="match status" value="1"/>
</dbReference>
<dbReference type="InterPro" id="IPR036400">
    <property type="entry name" value="Cyt_B5-like_heme/steroid_sf"/>
</dbReference>
<dbReference type="GO" id="GO:0006629">
    <property type="term" value="P:lipid metabolic process"/>
    <property type="evidence" value="ECO:0007669"/>
    <property type="project" value="UniProtKB-KW"/>
</dbReference>
<dbReference type="GO" id="GO:0016717">
    <property type="term" value="F:oxidoreductase activity, acting on paired donors, with oxidation of a pair of donors resulting in the reduction of molecular oxygen to two molecules of water"/>
    <property type="evidence" value="ECO:0007669"/>
    <property type="project" value="TreeGrafter"/>
</dbReference>
<feature type="transmembrane region" description="Helical" evidence="12">
    <location>
        <begin position="331"/>
        <end position="351"/>
    </location>
</feature>
<dbReference type="PANTHER" id="PTHR19353">
    <property type="entry name" value="FATTY ACID DESATURASE 2"/>
    <property type="match status" value="1"/>
</dbReference>
<dbReference type="InterPro" id="IPR005804">
    <property type="entry name" value="FA_desaturase_dom"/>
</dbReference>
<reference evidence="14" key="1">
    <citation type="submission" date="2021-02" db="EMBL/GenBank/DDBJ databases">
        <authorList>
            <person name="Nowell W R."/>
        </authorList>
    </citation>
    <scope>NUCLEOTIDE SEQUENCE</scope>
</reference>
<accession>A0A813N2H3</accession>
<comment type="subcellular location">
    <subcellularLocation>
        <location evidence="1">Membrane</location>
        <topology evidence="1">Multi-pass membrane protein</topology>
    </subcellularLocation>
</comment>
<feature type="transmembrane region" description="Helical" evidence="12">
    <location>
        <begin position="222"/>
        <end position="240"/>
    </location>
</feature>
<comment type="caution">
    <text evidence="14">The sequence shown here is derived from an EMBL/GenBank/DDBJ whole genome shotgun (WGS) entry which is preliminary data.</text>
</comment>
<keyword evidence="5 12" id="KW-0812">Transmembrane</keyword>
<dbReference type="CDD" id="cd03506">
    <property type="entry name" value="Delta6-FADS-like"/>
    <property type="match status" value="1"/>
</dbReference>
<organism evidence="14 17">
    <name type="scientific">Adineta steineri</name>
    <dbReference type="NCBI Taxonomy" id="433720"/>
    <lineage>
        <taxon>Eukaryota</taxon>
        <taxon>Metazoa</taxon>
        <taxon>Spiralia</taxon>
        <taxon>Gnathifera</taxon>
        <taxon>Rotifera</taxon>
        <taxon>Eurotatoria</taxon>
        <taxon>Bdelloidea</taxon>
        <taxon>Adinetida</taxon>
        <taxon>Adinetidae</taxon>
        <taxon>Adineta</taxon>
    </lineage>
</organism>
<keyword evidence="16" id="KW-1185">Reference proteome</keyword>
<dbReference type="PANTHER" id="PTHR19353:SF30">
    <property type="entry name" value="DELTA 8-(E)-SPHINGOLIPID DESATURASE"/>
    <property type="match status" value="1"/>
</dbReference>
<dbReference type="GO" id="GO:0016020">
    <property type="term" value="C:membrane"/>
    <property type="evidence" value="ECO:0007669"/>
    <property type="project" value="UniProtKB-SubCell"/>
</dbReference>
<gene>
    <name evidence="14" type="ORF">BJG266_LOCUS1189</name>
    <name evidence="15" type="ORF">QVE165_LOCUS22109</name>
</gene>
<dbReference type="InterPro" id="IPR001199">
    <property type="entry name" value="Cyt_B5-like_heme/steroid-bd"/>
</dbReference>
<evidence type="ECO:0000313" key="16">
    <source>
        <dbReference type="Proteomes" id="UP000663832"/>
    </source>
</evidence>
<evidence type="ECO:0000256" key="12">
    <source>
        <dbReference type="SAM" id="Phobius"/>
    </source>
</evidence>
<feature type="domain" description="Cytochrome b5 heme-binding" evidence="13">
    <location>
        <begin position="8"/>
        <end position="85"/>
    </location>
</feature>
<dbReference type="PROSITE" id="PS50255">
    <property type="entry name" value="CYTOCHROME_B5_2"/>
    <property type="match status" value="1"/>
</dbReference>
<dbReference type="GO" id="GO:0046872">
    <property type="term" value="F:metal ion binding"/>
    <property type="evidence" value="ECO:0007669"/>
    <property type="project" value="UniProtKB-KW"/>
</dbReference>
<evidence type="ECO:0000256" key="9">
    <source>
        <dbReference type="ARBA" id="ARBA00023004"/>
    </source>
</evidence>
<evidence type="ECO:0000256" key="11">
    <source>
        <dbReference type="ARBA" id="ARBA00023136"/>
    </source>
</evidence>
<protein>
    <recommendedName>
        <fullName evidence="13">Cytochrome b5 heme-binding domain-containing protein</fullName>
    </recommendedName>
</protein>
<evidence type="ECO:0000256" key="1">
    <source>
        <dbReference type="ARBA" id="ARBA00004141"/>
    </source>
</evidence>
<name>A0A813N2H3_9BILA</name>
<evidence type="ECO:0000256" key="7">
    <source>
        <dbReference type="ARBA" id="ARBA00022989"/>
    </source>
</evidence>
<evidence type="ECO:0000313" key="14">
    <source>
        <dbReference type="EMBL" id="CAF0731298.1"/>
    </source>
</evidence>
<dbReference type="PIRSF" id="PIRSF015921">
    <property type="entry name" value="FA_sphinglp_des"/>
    <property type="match status" value="1"/>
</dbReference>
<comment type="similarity">
    <text evidence="3">Belongs to the fatty acid desaturase type 1 family.</text>
</comment>
<evidence type="ECO:0000256" key="10">
    <source>
        <dbReference type="ARBA" id="ARBA00023098"/>
    </source>
</evidence>
<feature type="transmembrane region" description="Helical" evidence="12">
    <location>
        <begin position="168"/>
        <end position="186"/>
    </location>
</feature>
<evidence type="ECO:0000259" key="13">
    <source>
        <dbReference type="PROSITE" id="PS50255"/>
    </source>
</evidence>
<comment type="pathway">
    <text evidence="2">Lipid metabolism.</text>
</comment>
<evidence type="ECO:0000313" key="17">
    <source>
        <dbReference type="Proteomes" id="UP000663877"/>
    </source>
</evidence>
<keyword evidence="9" id="KW-0408">Iron</keyword>
<dbReference type="AlphaFoldDB" id="A0A813N2H3"/>
<evidence type="ECO:0000313" key="15">
    <source>
        <dbReference type="EMBL" id="CAF1134152.1"/>
    </source>
</evidence>
<proteinExistence type="inferred from homology"/>
<dbReference type="EMBL" id="CAJNOI010000003">
    <property type="protein sequence ID" value="CAF0731298.1"/>
    <property type="molecule type" value="Genomic_DNA"/>
</dbReference>
<keyword evidence="6" id="KW-0479">Metal-binding</keyword>
<sequence length="491" mass="57959">MNNDVVEKKKYTREEIAQRIIDNGDLLVIHSNKIYRLNAWIKHHPGGDMVILHMVGKDATDEINAYHSDHILRTKLPLFYFGDVDTENCDDFKSLIPPVQCDYNIKDINNNRLLTPETLLNYNNENMIQDSVEHKHIIEAYRQLYSKLRFLGLFDCNYFEYGRECIRYFILAFLAIYFFVTATKAWHYNISAVFLGAFWHQLTFTAHDAGHLAITHSYRIDSYIGIFIANVLGGISIGWWKYHHNIHHLVTNSPEHDPDIQHLPFFAVTPRFFQSVYSTYHKRILSYTWAASCIIRFQHFSYYIIMCFARFNLQIQSYIYLYKRTNGPYRYVEIFALLIYWYWFLYVLWVIPTYTESFIYLMLSYAVTMPLHVQITLSHFGMSTEDLGPSESFPAKMLRTTMDIACPTWLDFFHGGLQYQAVHHLFPRMPRHNFRKASYYVKQFADEVGLTYHVYGFASGNMKVLNVLKDVAMQIKLMRDVAVTSNIYTDH</sequence>
<evidence type="ECO:0000256" key="2">
    <source>
        <dbReference type="ARBA" id="ARBA00005189"/>
    </source>
</evidence>
<dbReference type="SMART" id="SM01117">
    <property type="entry name" value="Cyt-b5"/>
    <property type="match status" value="1"/>
</dbReference>